<organism evidence="2 3">
    <name type="scientific">Araneus ventricosus</name>
    <name type="common">Orbweaver spider</name>
    <name type="synonym">Epeira ventricosa</name>
    <dbReference type="NCBI Taxonomy" id="182803"/>
    <lineage>
        <taxon>Eukaryota</taxon>
        <taxon>Metazoa</taxon>
        <taxon>Ecdysozoa</taxon>
        <taxon>Arthropoda</taxon>
        <taxon>Chelicerata</taxon>
        <taxon>Arachnida</taxon>
        <taxon>Araneae</taxon>
        <taxon>Araneomorphae</taxon>
        <taxon>Entelegynae</taxon>
        <taxon>Araneoidea</taxon>
        <taxon>Araneidae</taxon>
        <taxon>Araneus</taxon>
    </lineage>
</organism>
<dbReference type="Proteomes" id="UP000499080">
    <property type="component" value="Unassembled WGS sequence"/>
</dbReference>
<feature type="region of interest" description="Disordered" evidence="1">
    <location>
        <begin position="73"/>
        <end position="92"/>
    </location>
</feature>
<dbReference type="EMBL" id="BGPR01017371">
    <property type="protein sequence ID" value="GBN75928.1"/>
    <property type="molecule type" value="Genomic_DNA"/>
</dbReference>
<evidence type="ECO:0000256" key="1">
    <source>
        <dbReference type="SAM" id="MobiDB-lite"/>
    </source>
</evidence>
<evidence type="ECO:0000313" key="3">
    <source>
        <dbReference type="Proteomes" id="UP000499080"/>
    </source>
</evidence>
<accession>A0A4Y2RJV9</accession>
<keyword evidence="3" id="KW-1185">Reference proteome</keyword>
<sequence>MSAYVAISPILGVNFSARCVRCPPGVRGVLPSVTPKGQCRRCGNTLLNCSFRLQWNLRRIAWGEEVQRTHVRSQHRQTRGIHPGPTTEGAAGRGRRVLPSALQLLHLAILLRNWEEISPARPIFDWFSSAFVS</sequence>
<dbReference type="AlphaFoldDB" id="A0A4Y2RJV9"/>
<evidence type="ECO:0000313" key="2">
    <source>
        <dbReference type="EMBL" id="GBN75928.1"/>
    </source>
</evidence>
<protein>
    <submittedName>
        <fullName evidence="2">Uncharacterized protein</fullName>
    </submittedName>
</protein>
<reference evidence="2 3" key="1">
    <citation type="journal article" date="2019" name="Sci. Rep.">
        <title>Orb-weaving spider Araneus ventricosus genome elucidates the spidroin gene catalogue.</title>
        <authorList>
            <person name="Kono N."/>
            <person name="Nakamura H."/>
            <person name="Ohtoshi R."/>
            <person name="Moran D.A.P."/>
            <person name="Shinohara A."/>
            <person name="Yoshida Y."/>
            <person name="Fujiwara M."/>
            <person name="Mori M."/>
            <person name="Tomita M."/>
            <person name="Arakawa K."/>
        </authorList>
    </citation>
    <scope>NUCLEOTIDE SEQUENCE [LARGE SCALE GENOMIC DNA]</scope>
</reference>
<gene>
    <name evidence="2" type="ORF">AVEN_3750_1</name>
</gene>
<proteinExistence type="predicted"/>
<comment type="caution">
    <text evidence="2">The sequence shown here is derived from an EMBL/GenBank/DDBJ whole genome shotgun (WGS) entry which is preliminary data.</text>
</comment>
<name>A0A4Y2RJV9_ARAVE</name>